<dbReference type="Gene3D" id="2.70.50.50">
    <property type="entry name" value="chitin-binding protein cbp21"/>
    <property type="match status" value="1"/>
</dbReference>
<evidence type="ECO:0000256" key="2">
    <source>
        <dbReference type="SAM" id="MobiDB-lite"/>
    </source>
</evidence>
<feature type="compositionally biased region" description="Pro residues" evidence="2">
    <location>
        <begin position="246"/>
        <end position="263"/>
    </location>
</feature>
<dbReference type="PANTHER" id="PTHR34823:SF1">
    <property type="entry name" value="CHITIN-BINDING TYPE-4 DOMAIN-CONTAINING PROTEIN"/>
    <property type="match status" value="1"/>
</dbReference>
<dbReference type="InterPro" id="IPR001919">
    <property type="entry name" value="CBD2"/>
</dbReference>
<protein>
    <recommendedName>
        <fullName evidence="4">CBM2 domain-containing protein</fullName>
    </recommendedName>
</protein>
<accession>A0A919JTB9</accession>
<name>A0A919JTB9_9ACTN</name>
<dbReference type="InterPro" id="IPR014756">
    <property type="entry name" value="Ig_E-set"/>
</dbReference>
<gene>
    <name evidence="5" type="ORF">Ari01nite_04520</name>
</gene>
<keyword evidence="1 3" id="KW-0732">Signal</keyword>
<proteinExistence type="predicted"/>
<evidence type="ECO:0000256" key="1">
    <source>
        <dbReference type="ARBA" id="ARBA00022729"/>
    </source>
</evidence>
<dbReference type="PROSITE" id="PS51173">
    <property type="entry name" value="CBM2"/>
    <property type="match status" value="1"/>
</dbReference>
<dbReference type="Gene3D" id="2.60.40.290">
    <property type="match status" value="1"/>
</dbReference>
<dbReference type="CDD" id="cd21177">
    <property type="entry name" value="LPMO_AA10"/>
    <property type="match status" value="1"/>
</dbReference>
<dbReference type="InterPro" id="IPR051024">
    <property type="entry name" value="GlcNAc_Chitin_IntDeg"/>
</dbReference>
<feature type="domain" description="CBM2" evidence="4">
    <location>
        <begin position="268"/>
        <end position="369"/>
    </location>
</feature>
<dbReference type="EMBL" id="BOMV01000005">
    <property type="protein sequence ID" value="GIE92987.1"/>
    <property type="molecule type" value="Genomic_DNA"/>
</dbReference>
<dbReference type="GO" id="GO:0005975">
    <property type="term" value="P:carbohydrate metabolic process"/>
    <property type="evidence" value="ECO:0007669"/>
    <property type="project" value="InterPro"/>
</dbReference>
<feature type="chain" id="PRO_5037735024" description="CBM2 domain-containing protein" evidence="3">
    <location>
        <begin position="35"/>
        <end position="370"/>
    </location>
</feature>
<evidence type="ECO:0000313" key="6">
    <source>
        <dbReference type="Proteomes" id="UP000636960"/>
    </source>
</evidence>
<dbReference type="PANTHER" id="PTHR34823">
    <property type="entry name" value="GLCNAC-BINDING PROTEIN A"/>
    <property type="match status" value="1"/>
</dbReference>
<feature type="signal peptide" evidence="3">
    <location>
        <begin position="1"/>
        <end position="34"/>
    </location>
</feature>
<dbReference type="InterPro" id="IPR004302">
    <property type="entry name" value="Cellulose/chitin-bd_N"/>
</dbReference>
<dbReference type="Pfam" id="PF03067">
    <property type="entry name" value="LPMO_10"/>
    <property type="match status" value="1"/>
</dbReference>
<dbReference type="Proteomes" id="UP000636960">
    <property type="component" value="Unassembled WGS sequence"/>
</dbReference>
<dbReference type="RefSeq" id="WP_203778836.1">
    <property type="nucleotide sequence ID" value="NZ_BOMV01000005.1"/>
</dbReference>
<reference evidence="5" key="1">
    <citation type="submission" date="2021-01" db="EMBL/GenBank/DDBJ databases">
        <title>Whole genome shotgun sequence of Actinoplanes rishiriensis NBRC 108556.</title>
        <authorList>
            <person name="Komaki H."/>
            <person name="Tamura T."/>
        </authorList>
    </citation>
    <scope>NUCLEOTIDE SEQUENCE</scope>
    <source>
        <strain evidence="5">NBRC 108556</strain>
    </source>
</reference>
<organism evidence="5 6">
    <name type="scientific">Paractinoplanes rishiriensis</name>
    <dbReference type="NCBI Taxonomy" id="1050105"/>
    <lineage>
        <taxon>Bacteria</taxon>
        <taxon>Bacillati</taxon>
        <taxon>Actinomycetota</taxon>
        <taxon>Actinomycetes</taxon>
        <taxon>Micromonosporales</taxon>
        <taxon>Micromonosporaceae</taxon>
        <taxon>Paractinoplanes</taxon>
    </lineage>
</organism>
<dbReference type="GO" id="GO:0004553">
    <property type="term" value="F:hydrolase activity, hydrolyzing O-glycosyl compounds"/>
    <property type="evidence" value="ECO:0007669"/>
    <property type="project" value="InterPro"/>
</dbReference>
<evidence type="ECO:0000313" key="5">
    <source>
        <dbReference type="EMBL" id="GIE92987.1"/>
    </source>
</evidence>
<dbReference type="SMART" id="SM00637">
    <property type="entry name" value="CBD_II"/>
    <property type="match status" value="1"/>
</dbReference>
<dbReference type="InterPro" id="IPR012291">
    <property type="entry name" value="CBM2_carb-bd_dom_sf"/>
</dbReference>
<evidence type="ECO:0000256" key="3">
    <source>
        <dbReference type="SAM" id="SignalP"/>
    </source>
</evidence>
<dbReference type="AlphaFoldDB" id="A0A919JTB9"/>
<comment type="caution">
    <text evidence="5">The sequence shown here is derived from an EMBL/GenBank/DDBJ whole genome shotgun (WGS) entry which is preliminary data.</text>
</comment>
<dbReference type="InterPro" id="IPR008965">
    <property type="entry name" value="CBM2/CBM3_carb-bd_dom_sf"/>
</dbReference>
<keyword evidence="6" id="KW-1185">Reference proteome</keyword>
<dbReference type="GO" id="GO:0030247">
    <property type="term" value="F:polysaccharide binding"/>
    <property type="evidence" value="ECO:0007669"/>
    <property type="project" value="UniProtKB-UniRule"/>
</dbReference>
<sequence length="370" mass="38811">MNLKKRTRLFVGVMASALVATFAVVALPASPASAHGNVLNPASRNYSCWSRWGDKFQDPTMQTLDPMCWQAWQADPSAMWNWNGLFREGVAGNHQGAIADGQLCSGGRTSSGRYNALDTVGNWTATNLNNSFTMNIFDQASHGADYIRVYVSRQGFDPTTTALKWSDLSQVAEIGDTPASEWDPATGGVQLNIPVSLSGRSGRAIVYTIWQASHLDQSYYWCSDVNFGGTTNPTTPPTTTPTTTPTTPPTTTPTTPPTTPPTTGPTSNPPASGACSATYTLASQWGGGYQGSVTVTAGSSAIKGWTVRLTYPSAPSIQQTWNATSSISGNTQTATNVGYNGALNAGGTTTFGFLGSGTAATPTVTCSATV</sequence>
<dbReference type="SUPFAM" id="SSF49384">
    <property type="entry name" value="Carbohydrate-binding domain"/>
    <property type="match status" value="1"/>
</dbReference>
<dbReference type="Pfam" id="PF00553">
    <property type="entry name" value="CBM_2"/>
    <property type="match status" value="1"/>
</dbReference>
<dbReference type="SUPFAM" id="SSF81296">
    <property type="entry name" value="E set domains"/>
    <property type="match status" value="1"/>
</dbReference>
<evidence type="ECO:0000259" key="4">
    <source>
        <dbReference type="PROSITE" id="PS51173"/>
    </source>
</evidence>
<feature type="region of interest" description="Disordered" evidence="2">
    <location>
        <begin position="231"/>
        <end position="273"/>
    </location>
</feature>